<evidence type="ECO:0000256" key="3">
    <source>
        <dbReference type="ARBA" id="ARBA00023163"/>
    </source>
</evidence>
<dbReference type="InterPro" id="IPR036388">
    <property type="entry name" value="WH-like_DNA-bd_sf"/>
</dbReference>
<keyword evidence="2" id="KW-0238">DNA-binding</keyword>
<accession>A0A554SH44</accession>
<dbReference type="OrthoDB" id="4050641at2"/>
<dbReference type="Gene3D" id="1.10.10.10">
    <property type="entry name" value="Winged helix-like DNA-binding domain superfamily/Winged helix DNA-binding domain"/>
    <property type="match status" value="2"/>
</dbReference>
<dbReference type="InterPro" id="IPR019888">
    <property type="entry name" value="Tscrpt_reg_AsnC-like"/>
</dbReference>
<evidence type="ECO:0000313" key="6">
    <source>
        <dbReference type="Proteomes" id="UP000316988"/>
    </source>
</evidence>
<dbReference type="EMBL" id="VLNT01000002">
    <property type="protein sequence ID" value="TSD65658.1"/>
    <property type="molecule type" value="Genomic_DNA"/>
</dbReference>
<organism evidence="5 6">
    <name type="scientific">Aeromicrobium piscarium</name>
    <dbReference type="NCBI Taxonomy" id="2590901"/>
    <lineage>
        <taxon>Bacteria</taxon>
        <taxon>Bacillati</taxon>
        <taxon>Actinomycetota</taxon>
        <taxon>Actinomycetes</taxon>
        <taxon>Propionibacteriales</taxon>
        <taxon>Nocardioidaceae</taxon>
        <taxon>Aeromicrobium</taxon>
    </lineage>
</organism>
<dbReference type="Pfam" id="PF13404">
    <property type="entry name" value="HTH_AsnC-type"/>
    <property type="match status" value="2"/>
</dbReference>
<comment type="caution">
    <text evidence="5">The sequence shown here is derived from an EMBL/GenBank/DDBJ whole genome shotgun (WGS) entry which is preliminary data.</text>
</comment>
<name>A0A554SH44_9ACTN</name>
<dbReference type="PANTHER" id="PTHR30154">
    <property type="entry name" value="LEUCINE-RESPONSIVE REGULATORY PROTEIN"/>
    <property type="match status" value="1"/>
</dbReference>
<sequence length="333" mass="35476">MHNSGELSSLDRAIVAALQLNGRATWKAVAVAVDSTETTVARRAQRLLDSGIVRVVGVVDVLLCGLGTPALVGIRCRPGRTAEVGAAMAARDDVRFVTTVSGGTDVVAEFVVDGRAGLLDIGGPVLADPTLVDRVDHYPVLRTFRGIHDWDPGALPAEASAVLRPRKVPTFEATASTADQGGLDDLDHAIMGQLSQDGRRNYGEVASALDTSQATVSRRMDALLSTGRIRFRTLVQPSALGLPEEIMLWCKVSPAGLTAAATRLAEHPAVKYLVAASGEHQLIGRAALRDYESIYPFLTEDIAGIEDITDASITPEIQVLKRSWQLTLKGARQ</sequence>
<evidence type="ECO:0000256" key="2">
    <source>
        <dbReference type="ARBA" id="ARBA00023125"/>
    </source>
</evidence>
<dbReference type="InterPro" id="IPR011008">
    <property type="entry name" value="Dimeric_a/b-barrel"/>
</dbReference>
<evidence type="ECO:0000313" key="5">
    <source>
        <dbReference type="EMBL" id="TSD65658.1"/>
    </source>
</evidence>
<dbReference type="SMART" id="SM00344">
    <property type="entry name" value="HTH_ASNC"/>
    <property type="match status" value="2"/>
</dbReference>
<keyword evidence="1" id="KW-0805">Transcription regulation</keyword>
<protein>
    <submittedName>
        <fullName evidence="5">Lrp/AsnC family transcriptional regulator</fullName>
    </submittedName>
</protein>
<dbReference type="GO" id="GO:0043200">
    <property type="term" value="P:response to amino acid"/>
    <property type="evidence" value="ECO:0007669"/>
    <property type="project" value="TreeGrafter"/>
</dbReference>
<dbReference type="Proteomes" id="UP000316988">
    <property type="component" value="Unassembled WGS sequence"/>
</dbReference>
<reference evidence="5 6" key="1">
    <citation type="submission" date="2019-07" db="EMBL/GenBank/DDBJ databases">
        <authorList>
            <person name="Zhao L.H."/>
        </authorList>
    </citation>
    <scope>NUCLEOTIDE SEQUENCE [LARGE SCALE GENOMIC DNA]</scope>
    <source>
        <strain evidence="5 6">Co35</strain>
    </source>
</reference>
<dbReference type="RefSeq" id="WP_143911814.1">
    <property type="nucleotide sequence ID" value="NZ_VLNT01000002.1"/>
</dbReference>
<dbReference type="SUPFAM" id="SSF54909">
    <property type="entry name" value="Dimeric alpha+beta barrel"/>
    <property type="match status" value="2"/>
</dbReference>
<dbReference type="PANTHER" id="PTHR30154:SF34">
    <property type="entry name" value="TRANSCRIPTIONAL REGULATOR AZLB"/>
    <property type="match status" value="1"/>
</dbReference>
<dbReference type="GO" id="GO:0005829">
    <property type="term" value="C:cytosol"/>
    <property type="evidence" value="ECO:0007669"/>
    <property type="project" value="TreeGrafter"/>
</dbReference>
<gene>
    <name evidence="5" type="ORF">FNM00_04355</name>
</gene>
<dbReference type="Gene3D" id="3.30.70.920">
    <property type="match status" value="2"/>
</dbReference>
<evidence type="ECO:0000256" key="1">
    <source>
        <dbReference type="ARBA" id="ARBA00023015"/>
    </source>
</evidence>
<dbReference type="PROSITE" id="PS50956">
    <property type="entry name" value="HTH_ASNC_2"/>
    <property type="match status" value="1"/>
</dbReference>
<keyword evidence="6" id="KW-1185">Reference proteome</keyword>
<dbReference type="InterPro" id="IPR000485">
    <property type="entry name" value="AsnC-type_HTH_dom"/>
</dbReference>
<dbReference type="SUPFAM" id="SSF46785">
    <property type="entry name" value="Winged helix' DNA-binding domain"/>
    <property type="match status" value="2"/>
</dbReference>
<dbReference type="AlphaFoldDB" id="A0A554SH44"/>
<feature type="domain" description="HTH asnC-type" evidence="4">
    <location>
        <begin position="183"/>
        <end position="243"/>
    </location>
</feature>
<keyword evidence="3" id="KW-0804">Transcription</keyword>
<evidence type="ECO:0000259" key="4">
    <source>
        <dbReference type="PROSITE" id="PS50956"/>
    </source>
</evidence>
<dbReference type="GO" id="GO:0043565">
    <property type="term" value="F:sequence-specific DNA binding"/>
    <property type="evidence" value="ECO:0007669"/>
    <property type="project" value="InterPro"/>
</dbReference>
<dbReference type="InterPro" id="IPR036390">
    <property type="entry name" value="WH_DNA-bd_sf"/>
</dbReference>
<proteinExistence type="predicted"/>